<feature type="domain" description="ABC transmembrane type-1" evidence="10">
    <location>
        <begin position="114"/>
        <end position="213"/>
    </location>
</feature>
<evidence type="ECO:0000256" key="3">
    <source>
        <dbReference type="ARBA" id="ARBA00022692"/>
    </source>
</evidence>
<reference evidence="11" key="1">
    <citation type="submission" date="2021-02" db="EMBL/GenBank/DDBJ databases">
        <authorList>
            <person name="Nowell W R."/>
        </authorList>
    </citation>
    <scope>NUCLEOTIDE SEQUENCE</scope>
</reference>
<dbReference type="Gene3D" id="3.40.50.300">
    <property type="entry name" value="P-loop containing nucleotide triphosphate hydrolases"/>
    <property type="match status" value="2"/>
</dbReference>
<dbReference type="PROSITE" id="PS50929">
    <property type="entry name" value="ABC_TM1F"/>
    <property type="match status" value="1"/>
</dbReference>
<evidence type="ECO:0000259" key="10">
    <source>
        <dbReference type="PROSITE" id="PS50929"/>
    </source>
</evidence>
<proteinExistence type="predicted"/>
<comment type="subcellular location">
    <subcellularLocation>
        <location evidence="1">Membrane</location>
        <topology evidence="1">Multi-pass membrane protein</topology>
    </subcellularLocation>
</comment>
<dbReference type="InterPro" id="IPR036640">
    <property type="entry name" value="ABC1_TM_sf"/>
</dbReference>
<name>A0A819XMM0_9BILA</name>
<dbReference type="PANTHER" id="PTHR43394">
    <property type="entry name" value="ATP-DEPENDENT PERMEASE MDL1, MITOCHONDRIAL"/>
    <property type="match status" value="1"/>
</dbReference>
<dbReference type="Pfam" id="PF00664">
    <property type="entry name" value="ABC_membrane"/>
    <property type="match status" value="1"/>
</dbReference>
<feature type="compositionally biased region" description="Basic and acidic residues" evidence="7">
    <location>
        <begin position="10"/>
        <end position="24"/>
    </location>
</feature>
<dbReference type="GO" id="GO:0090374">
    <property type="term" value="P:oligopeptide export from mitochondrion"/>
    <property type="evidence" value="ECO:0007669"/>
    <property type="project" value="TreeGrafter"/>
</dbReference>
<dbReference type="GO" id="GO:0005743">
    <property type="term" value="C:mitochondrial inner membrane"/>
    <property type="evidence" value="ECO:0007669"/>
    <property type="project" value="TreeGrafter"/>
</dbReference>
<dbReference type="InterPro" id="IPR003439">
    <property type="entry name" value="ABC_transporter-like_ATP-bd"/>
</dbReference>
<dbReference type="PANTHER" id="PTHR43394:SF11">
    <property type="entry name" value="ATP-BINDING CASSETTE TRANSPORTER"/>
    <property type="match status" value="1"/>
</dbReference>
<dbReference type="GO" id="GO:0015421">
    <property type="term" value="F:ABC-type oligopeptide transporter activity"/>
    <property type="evidence" value="ECO:0007669"/>
    <property type="project" value="TreeGrafter"/>
</dbReference>
<feature type="domain" description="ABC transporter" evidence="9">
    <location>
        <begin position="147"/>
        <end position="408"/>
    </location>
</feature>
<evidence type="ECO:0000256" key="6">
    <source>
        <dbReference type="ARBA" id="ARBA00023136"/>
    </source>
</evidence>
<evidence type="ECO:0000313" key="12">
    <source>
        <dbReference type="Proteomes" id="UP000663842"/>
    </source>
</evidence>
<evidence type="ECO:0000256" key="7">
    <source>
        <dbReference type="SAM" id="MobiDB-lite"/>
    </source>
</evidence>
<evidence type="ECO:0000259" key="9">
    <source>
        <dbReference type="PROSITE" id="PS50893"/>
    </source>
</evidence>
<evidence type="ECO:0000256" key="2">
    <source>
        <dbReference type="ARBA" id="ARBA00022448"/>
    </source>
</evidence>
<protein>
    <submittedName>
        <fullName evidence="11">Uncharacterized protein</fullName>
    </submittedName>
</protein>
<feature type="transmembrane region" description="Helical" evidence="8">
    <location>
        <begin position="112"/>
        <end position="132"/>
    </location>
</feature>
<keyword evidence="5 8" id="KW-1133">Transmembrane helix</keyword>
<dbReference type="PROSITE" id="PS50893">
    <property type="entry name" value="ABC_TRANSPORTER_2"/>
    <property type="match status" value="1"/>
</dbReference>
<keyword evidence="3 8" id="KW-0812">Transmembrane</keyword>
<evidence type="ECO:0000256" key="4">
    <source>
        <dbReference type="ARBA" id="ARBA00022737"/>
    </source>
</evidence>
<dbReference type="InterPro" id="IPR011527">
    <property type="entry name" value="ABC1_TM_dom"/>
</dbReference>
<accession>A0A819XMM0</accession>
<evidence type="ECO:0000313" key="11">
    <source>
        <dbReference type="EMBL" id="CAF4144197.1"/>
    </source>
</evidence>
<dbReference type="SUPFAM" id="SSF90123">
    <property type="entry name" value="ABC transporter transmembrane region"/>
    <property type="match status" value="1"/>
</dbReference>
<evidence type="ECO:0000256" key="1">
    <source>
        <dbReference type="ARBA" id="ARBA00004141"/>
    </source>
</evidence>
<organism evidence="11 12">
    <name type="scientific">Rotaria magnacalcarata</name>
    <dbReference type="NCBI Taxonomy" id="392030"/>
    <lineage>
        <taxon>Eukaryota</taxon>
        <taxon>Metazoa</taxon>
        <taxon>Spiralia</taxon>
        <taxon>Gnathifera</taxon>
        <taxon>Rotifera</taxon>
        <taxon>Eurotatoria</taxon>
        <taxon>Bdelloidea</taxon>
        <taxon>Philodinida</taxon>
        <taxon>Philodinidae</taxon>
        <taxon>Rotaria</taxon>
    </lineage>
</organism>
<gene>
    <name evidence="11" type="ORF">UXM345_LOCUS24744</name>
</gene>
<dbReference type="EMBL" id="CAJOBF010004572">
    <property type="protein sequence ID" value="CAF4144197.1"/>
    <property type="molecule type" value="Genomic_DNA"/>
</dbReference>
<comment type="caution">
    <text evidence="11">The sequence shown here is derived from an EMBL/GenBank/DDBJ whole genome shotgun (WGS) entry which is preliminary data.</text>
</comment>
<dbReference type="InterPro" id="IPR039421">
    <property type="entry name" value="Type_1_exporter"/>
</dbReference>
<keyword evidence="6 8" id="KW-0472">Membrane</keyword>
<feature type="region of interest" description="Disordered" evidence="7">
    <location>
        <begin position="1"/>
        <end position="24"/>
    </location>
</feature>
<dbReference type="GO" id="GO:0005524">
    <property type="term" value="F:ATP binding"/>
    <property type="evidence" value="ECO:0007669"/>
    <property type="project" value="InterPro"/>
</dbReference>
<dbReference type="InterPro" id="IPR027417">
    <property type="entry name" value="P-loop_NTPase"/>
</dbReference>
<keyword evidence="2" id="KW-0813">Transport</keyword>
<dbReference type="GO" id="GO:0016887">
    <property type="term" value="F:ATP hydrolysis activity"/>
    <property type="evidence" value="ECO:0007669"/>
    <property type="project" value="InterPro"/>
</dbReference>
<keyword evidence="4" id="KW-0677">Repeat</keyword>
<evidence type="ECO:0000256" key="8">
    <source>
        <dbReference type="SAM" id="Phobius"/>
    </source>
</evidence>
<dbReference type="Gene3D" id="1.20.1560.10">
    <property type="entry name" value="ABC transporter type 1, transmembrane domain"/>
    <property type="match status" value="2"/>
</dbReference>
<dbReference type="SUPFAM" id="SSF52540">
    <property type="entry name" value="P-loop containing nucleoside triphosphate hydrolases"/>
    <property type="match status" value="1"/>
</dbReference>
<evidence type="ECO:0000256" key="5">
    <source>
        <dbReference type="ARBA" id="ARBA00022989"/>
    </source>
</evidence>
<dbReference type="AlphaFoldDB" id="A0A819XMM0"/>
<sequence length="420" mass="48089">MSSNEANETLDMKRTSPKKEVEPEKTTFWQRFRTRKQDKTHTTAVNIRKFVDSFTDRAANLCSLNFTYLADQFCPSGNEGDDYCFVFRLCNVTESNFTFIGYDLIGRTSKQVNMLVIIACINLISGYVRIVLFEITAERQCRTIRQILFYSILKKDVIFFDTHKTSQLSLHMTHDINKIQDGIGNKLGSVIEMVTTFISCTIIGFWYGTKLVWEDNYSISDVFTVSNELLSYYGILSLGQTNPFIQALYEARVAAYVIWQIIDEPSKINTNLDKGLIKDDLICDIQFSNVDFSYPSRSDVPILTNLSFNIKHGQSVALVAIARALLRDPKILLLDEATSALDDESEKIVQKALERTSQNTTTLIIAHRLSTVRRADKIIVMQQGEIVEEGDHESLIKAQGLYFYFVKQQNIRQIEEEEEE</sequence>
<dbReference type="Proteomes" id="UP000663842">
    <property type="component" value="Unassembled WGS sequence"/>
</dbReference>